<evidence type="ECO:0000256" key="7">
    <source>
        <dbReference type="ARBA" id="ARBA00062447"/>
    </source>
</evidence>
<dbReference type="PROSITE" id="PS00434">
    <property type="entry name" value="HSF_DOMAIN"/>
    <property type="match status" value="1"/>
</dbReference>
<keyword evidence="5" id="KW-0539">Nucleus</keyword>
<feature type="compositionally biased region" description="Low complexity" evidence="11">
    <location>
        <begin position="521"/>
        <end position="544"/>
    </location>
</feature>
<dbReference type="PANTHER" id="PTHR10015">
    <property type="entry name" value="HEAT SHOCK TRANSCRIPTION FACTOR"/>
    <property type="match status" value="1"/>
</dbReference>
<evidence type="ECO:0000256" key="1">
    <source>
        <dbReference type="ARBA" id="ARBA00004123"/>
    </source>
</evidence>
<dbReference type="InterPro" id="IPR036388">
    <property type="entry name" value="WH-like_DNA-bd_sf"/>
</dbReference>
<reference evidence="13 14" key="1">
    <citation type="journal article" date="2023" name="Elife">
        <title>Identification of key yeast species and microbe-microbe interactions impacting larval growth of Drosophila in the wild.</title>
        <authorList>
            <person name="Mure A."/>
            <person name="Sugiura Y."/>
            <person name="Maeda R."/>
            <person name="Honda K."/>
            <person name="Sakurai N."/>
            <person name="Takahashi Y."/>
            <person name="Watada M."/>
            <person name="Katoh T."/>
            <person name="Gotoh A."/>
            <person name="Gotoh Y."/>
            <person name="Taniguchi I."/>
            <person name="Nakamura K."/>
            <person name="Hayashi T."/>
            <person name="Katayama T."/>
            <person name="Uemura T."/>
            <person name="Hattori Y."/>
        </authorList>
    </citation>
    <scope>NUCLEOTIDE SEQUENCE [LARGE SCALE GENOMIC DNA]</scope>
    <source>
        <strain evidence="13 14">SC-9</strain>
    </source>
</reference>
<feature type="compositionally biased region" description="Polar residues" evidence="11">
    <location>
        <begin position="451"/>
        <end position="474"/>
    </location>
</feature>
<evidence type="ECO:0000256" key="6">
    <source>
        <dbReference type="ARBA" id="ARBA00059868"/>
    </source>
</evidence>
<feature type="region of interest" description="Disordered" evidence="11">
    <location>
        <begin position="828"/>
        <end position="928"/>
    </location>
</feature>
<evidence type="ECO:0000313" key="13">
    <source>
        <dbReference type="EMBL" id="GMM38690.1"/>
    </source>
</evidence>
<feature type="region of interest" description="Disordered" evidence="11">
    <location>
        <begin position="1"/>
        <end position="98"/>
    </location>
</feature>
<dbReference type="InterPro" id="IPR000232">
    <property type="entry name" value="HSF_DNA-bd"/>
</dbReference>
<keyword evidence="2" id="KW-0805">Transcription regulation</keyword>
<evidence type="ECO:0000256" key="3">
    <source>
        <dbReference type="ARBA" id="ARBA00023125"/>
    </source>
</evidence>
<feature type="compositionally biased region" description="Polar residues" evidence="11">
    <location>
        <begin position="687"/>
        <end position="698"/>
    </location>
</feature>
<keyword evidence="3" id="KW-0238">DNA-binding</keyword>
<dbReference type="GO" id="GO:0005634">
    <property type="term" value="C:nucleus"/>
    <property type="evidence" value="ECO:0007669"/>
    <property type="project" value="UniProtKB-SubCell"/>
</dbReference>
<comment type="function">
    <text evidence="6">DNA-binding transcription factor that specifically binds heat shock promoter elements (HSE) and activates transcription.</text>
</comment>
<evidence type="ECO:0000256" key="2">
    <source>
        <dbReference type="ARBA" id="ARBA00023015"/>
    </source>
</evidence>
<dbReference type="SMART" id="SM00415">
    <property type="entry name" value="HSF"/>
    <property type="match status" value="1"/>
</dbReference>
<feature type="region of interest" description="Disordered" evidence="11">
    <location>
        <begin position="745"/>
        <end position="814"/>
    </location>
</feature>
<evidence type="ECO:0000256" key="10">
    <source>
        <dbReference type="RuleBase" id="RU004020"/>
    </source>
</evidence>
<evidence type="ECO:0000256" key="4">
    <source>
        <dbReference type="ARBA" id="ARBA00023163"/>
    </source>
</evidence>
<evidence type="ECO:0000256" key="9">
    <source>
        <dbReference type="ARBA" id="ARBA00084017"/>
    </source>
</evidence>
<dbReference type="AlphaFoldDB" id="A0AAV5QX47"/>
<comment type="similarity">
    <text evidence="10">Belongs to the HSF family.</text>
</comment>
<feature type="compositionally biased region" description="Basic and acidic residues" evidence="11">
    <location>
        <begin position="885"/>
        <end position="910"/>
    </location>
</feature>
<feature type="compositionally biased region" description="Polar residues" evidence="11">
    <location>
        <begin position="758"/>
        <end position="782"/>
    </location>
</feature>
<dbReference type="Gene3D" id="1.10.10.10">
    <property type="entry name" value="Winged helix-like DNA-binding domain superfamily/Winged helix DNA-binding domain"/>
    <property type="match status" value="1"/>
</dbReference>
<dbReference type="GO" id="GO:0032993">
    <property type="term" value="C:protein-DNA complex"/>
    <property type="evidence" value="ECO:0007669"/>
    <property type="project" value="UniProtKB-ARBA"/>
</dbReference>
<keyword evidence="14" id="KW-1185">Reference proteome</keyword>
<dbReference type="PANTHER" id="PTHR10015:SF396">
    <property type="entry name" value="FLOCCULATION SUPPRESSION PROTEIN"/>
    <property type="match status" value="1"/>
</dbReference>
<proteinExistence type="inferred from homology"/>
<feature type="compositionally biased region" description="Polar residues" evidence="11">
    <location>
        <begin position="642"/>
        <end position="663"/>
    </location>
</feature>
<feature type="compositionally biased region" description="Polar residues" evidence="11">
    <location>
        <begin position="803"/>
        <end position="814"/>
    </location>
</feature>
<comment type="subunit">
    <text evidence="7">Homotrimer. Homotrimerization increases the affinity of HSF1 to DNA.</text>
</comment>
<dbReference type="FunFam" id="1.10.10.10:FF:000027">
    <property type="entry name" value="Heat shock transcription factor 1"/>
    <property type="match status" value="1"/>
</dbReference>
<organism evidence="13 14">
    <name type="scientific">Saccharomycopsis crataegensis</name>
    <dbReference type="NCBI Taxonomy" id="43959"/>
    <lineage>
        <taxon>Eukaryota</taxon>
        <taxon>Fungi</taxon>
        <taxon>Dikarya</taxon>
        <taxon>Ascomycota</taxon>
        <taxon>Saccharomycotina</taxon>
        <taxon>Saccharomycetes</taxon>
        <taxon>Saccharomycopsidaceae</taxon>
        <taxon>Saccharomycopsis</taxon>
    </lineage>
</organism>
<dbReference type="InterPro" id="IPR036390">
    <property type="entry name" value="WH_DNA-bd_sf"/>
</dbReference>
<feature type="compositionally biased region" description="Low complexity" evidence="11">
    <location>
        <begin position="622"/>
        <end position="635"/>
    </location>
</feature>
<feature type="region of interest" description="Disordered" evidence="11">
    <location>
        <begin position="599"/>
        <end position="714"/>
    </location>
</feature>
<comment type="caution">
    <text evidence="13">The sequence shown here is derived from an EMBL/GenBank/DDBJ whole genome shotgun (WGS) entry which is preliminary data.</text>
</comment>
<dbReference type="GeneID" id="90076678"/>
<comment type="subcellular location">
    <subcellularLocation>
        <location evidence="1">Nucleus</location>
    </subcellularLocation>
</comment>
<dbReference type="SUPFAM" id="SSF46785">
    <property type="entry name" value="Winged helix' DNA-binding domain"/>
    <property type="match status" value="1"/>
</dbReference>
<evidence type="ECO:0000256" key="8">
    <source>
        <dbReference type="ARBA" id="ARBA00068818"/>
    </source>
</evidence>
<feature type="domain" description="HSF-type DNA-binding" evidence="12">
    <location>
        <begin position="141"/>
        <end position="165"/>
    </location>
</feature>
<sequence length="928" mass="102423">MPLVADSCSRDDDTVMVDSRTNGPSDDSLPKISPETNTSNTEYNEEQHKLDKSKKPNRSIVPIVNINSTNTTTSSSSTAATPIATTTTAPSSSSSSKGNHTIFIHKLYNMLEDSKISHLIWWSDTQDSFFLIPGEEFCKVLLLYFKHSNVASFVRQLNMYGFHKVNDNTNNDKQKLKNNSGNDNIVPTAKWEFAHSSENFRKGDLDGLKNIKRRSSKNPNSSSSLRDRNHISEDNLKLLGDRKKINESDEFVYSNDRKSSMNSMNSTGENAKLSMHSHHPVLSFNANNSRYDEVPSLNMKVSELSYNLATIRHEHARLQMQYDSAMEDLKKTNNDMVHLLEIVQKMVNCPKDEISDSRSTASSSDGIKARNRGQYTGFNLESELASFKASIMERNQAKDFTDSHLSSQQHFPPHSSHSFQQTRYGSHDFGSKPYKSQTGPVDQDYHENRLTTENPGTHTATRSESPFSGDSNNHNQAYPFRYIVSHPHSQSPTPYYGPINVPNNIGATASISNHQVLSTSSSSTSLSANTNNITSTTPSNAPTSKHPGQNGVFLHEVVFSPHSSTQAKQRNMSILHDPLVPEPHNRFMVSGMNSPISESRAASGIFSPDNSQRHSRQNGYFSSISSTRTSESAVSYPHPSNGYFTNSGSHTMHYNPNSPGNVHSRSHSLHQNGHHHPLRRDEDSGDIGSSTHDASSTAHGPAGPNPPYNSLKRHSSNDVLFDRSRISSGDSTNSQSTLTFINAPRSVPDLFNPIPGSGKSTSRISFSDRPTLTSPVPTSANSKRGFPSPKEMSTSLSVGGRTSAVSSSTHIPRITSNDNQKFTVYNPLPSISLNIPPKVNSPASSTMQYPPSSSSDVYSLLNREEPEKETSHQSQPHISVPNREAQVESDAKSNEKVDGFDGSDHDDHREAKRMKLASTDSPSKKMKL</sequence>
<name>A0AAV5QX47_9ASCO</name>
<accession>A0AAV5QX47</accession>
<dbReference type="EMBL" id="BTFZ01000020">
    <property type="protein sequence ID" value="GMM38690.1"/>
    <property type="molecule type" value="Genomic_DNA"/>
</dbReference>
<keyword evidence="4" id="KW-0804">Transcription</keyword>
<dbReference type="PRINTS" id="PR00056">
    <property type="entry name" value="HSFDOMAIN"/>
</dbReference>
<feature type="region of interest" description="Disordered" evidence="11">
    <location>
        <begin position="400"/>
        <end position="474"/>
    </location>
</feature>
<evidence type="ECO:0000256" key="11">
    <source>
        <dbReference type="SAM" id="MobiDB-lite"/>
    </source>
</evidence>
<dbReference type="Proteomes" id="UP001360560">
    <property type="component" value="Unassembled WGS sequence"/>
</dbReference>
<gene>
    <name evidence="13" type="ORF">DASC09_060290</name>
</gene>
<evidence type="ECO:0000256" key="5">
    <source>
        <dbReference type="ARBA" id="ARBA00023242"/>
    </source>
</evidence>
<evidence type="ECO:0000259" key="12">
    <source>
        <dbReference type="PROSITE" id="PS00434"/>
    </source>
</evidence>
<evidence type="ECO:0000313" key="14">
    <source>
        <dbReference type="Proteomes" id="UP001360560"/>
    </source>
</evidence>
<feature type="compositionally biased region" description="Basic residues" evidence="11">
    <location>
        <begin position="664"/>
        <end position="678"/>
    </location>
</feature>
<feature type="compositionally biased region" description="Low complexity" evidence="11">
    <location>
        <begin position="403"/>
        <end position="421"/>
    </location>
</feature>
<feature type="compositionally biased region" description="Basic and acidic residues" evidence="11">
    <location>
        <begin position="45"/>
        <end position="54"/>
    </location>
</feature>
<dbReference type="GO" id="GO:0043565">
    <property type="term" value="F:sequence-specific DNA binding"/>
    <property type="evidence" value="ECO:0007669"/>
    <property type="project" value="InterPro"/>
</dbReference>
<feature type="region of interest" description="Disordered" evidence="11">
    <location>
        <begin position="521"/>
        <end position="545"/>
    </location>
</feature>
<protein>
    <recommendedName>
        <fullName evidence="8">Heat shock transcription factor</fullName>
    </recommendedName>
    <alternativeName>
        <fullName evidence="9">Heat shock factor protein</fullName>
    </alternativeName>
</protein>
<feature type="compositionally biased region" description="Basic and acidic residues" evidence="11">
    <location>
        <begin position="862"/>
        <end position="871"/>
    </location>
</feature>
<feature type="region of interest" description="Disordered" evidence="11">
    <location>
        <begin position="204"/>
        <end position="231"/>
    </location>
</feature>
<dbReference type="Pfam" id="PF00447">
    <property type="entry name" value="HSF_DNA-bind"/>
    <property type="match status" value="1"/>
</dbReference>
<feature type="compositionally biased region" description="Low complexity" evidence="11">
    <location>
        <begin position="59"/>
        <end position="96"/>
    </location>
</feature>
<dbReference type="RefSeq" id="XP_064855685.1">
    <property type="nucleotide sequence ID" value="XM_064999613.1"/>
</dbReference>
<dbReference type="GO" id="GO:0003700">
    <property type="term" value="F:DNA-binding transcription factor activity"/>
    <property type="evidence" value="ECO:0007669"/>
    <property type="project" value="InterPro"/>
</dbReference>